<reference evidence="2" key="1">
    <citation type="journal article" date="2022" name="G3 (Bethesda)">
        <title>High quality genome of the basidiomycete yeast Dioszegia hungarica PDD-24b-2 isolated from cloud water.</title>
        <authorList>
            <person name="Jarrige D."/>
            <person name="Haridas S."/>
            <person name="Bleykasten-Grosshans C."/>
            <person name="Joly M."/>
            <person name="Nadalig T."/>
            <person name="Sancelme M."/>
            <person name="Vuilleumier S."/>
            <person name="Grigoriev I.V."/>
            <person name="Amato P."/>
            <person name="Bringel F."/>
        </authorList>
    </citation>
    <scope>NUCLEOTIDE SEQUENCE</scope>
    <source>
        <strain evidence="2">PDD-24b-2</strain>
    </source>
</reference>
<organism evidence="2 3">
    <name type="scientific">Dioszegia hungarica</name>
    <dbReference type="NCBI Taxonomy" id="4972"/>
    <lineage>
        <taxon>Eukaryota</taxon>
        <taxon>Fungi</taxon>
        <taxon>Dikarya</taxon>
        <taxon>Basidiomycota</taxon>
        <taxon>Agaricomycotina</taxon>
        <taxon>Tremellomycetes</taxon>
        <taxon>Tremellales</taxon>
        <taxon>Bulleribasidiaceae</taxon>
        <taxon>Dioszegia</taxon>
    </lineage>
</organism>
<dbReference type="RefSeq" id="XP_052949120.1">
    <property type="nucleotide sequence ID" value="XM_053090704.1"/>
</dbReference>
<proteinExistence type="predicted"/>
<keyword evidence="3" id="KW-1185">Reference proteome</keyword>
<sequence length="400" mass="44637">MPRRTTTPPTPSPSNGQSDTASLYSTPVNRRPSPDPSSASTVRGGGAHRTPRGAQETEAAAEFLNLLSCAQQHTHAFRVHSPERAPHSTLLWTGQSASSGFFPYNEHHAIPPSVYLKVFGNLDANDPGWECGPYARHTMVDHINGKMRQGLINIPSRLEERPGTPKDEKSPWISGTRSLMWAIWEVARRLAWGEDVVGLAVIKCGHDVSSVEDDQTEDEKGLSELQKWKRADARRKRGWIGKELLYSPLRPIAGAIGMARAGDMSVSMKEAYECALRAARESEEVLWYARVFAESIERNIEFSAEQLPLDLPPQFWLARRSSPSRQPSPPSTKPAAKGKIPWTETKGKGGDKALQGWLSRLVWDPREDEYDRAVQKVVDRRRQLCISRGVPREQCPLNPI</sequence>
<feature type="region of interest" description="Disordered" evidence="1">
    <location>
        <begin position="1"/>
        <end position="56"/>
    </location>
</feature>
<feature type="compositionally biased region" description="Polar residues" evidence="1">
    <location>
        <begin position="15"/>
        <end position="28"/>
    </location>
</feature>
<evidence type="ECO:0000256" key="1">
    <source>
        <dbReference type="SAM" id="MobiDB-lite"/>
    </source>
</evidence>
<gene>
    <name evidence="2" type="ORF">MKK02DRAFT_39643</name>
</gene>
<comment type="caution">
    <text evidence="2">The sequence shown here is derived from an EMBL/GenBank/DDBJ whole genome shotgun (WGS) entry which is preliminary data.</text>
</comment>
<feature type="region of interest" description="Disordered" evidence="1">
    <location>
        <begin position="319"/>
        <end position="351"/>
    </location>
</feature>
<dbReference type="Proteomes" id="UP001164286">
    <property type="component" value="Unassembled WGS sequence"/>
</dbReference>
<protein>
    <submittedName>
        <fullName evidence="2">Uncharacterized protein</fullName>
    </submittedName>
</protein>
<name>A0AA38LY22_9TREE</name>
<dbReference type="AlphaFoldDB" id="A0AA38LY22"/>
<accession>A0AA38LY22</accession>
<dbReference type="GeneID" id="77729909"/>
<dbReference type="EMBL" id="JAKWFO010000001">
    <property type="protein sequence ID" value="KAI9639343.1"/>
    <property type="molecule type" value="Genomic_DNA"/>
</dbReference>
<evidence type="ECO:0000313" key="3">
    <source>
        <dbReference type="Proteomes" id="UP001164286"/>
    </source>
</evidence>
<evidence type="ECO:0000313" key="2">
    <source>
        <dbReference type="EMBL" id="KAI9639343.1"/>
    </source>
</evidence>